<dbReference type="PANTHER" id="PTHR43537:SF6">
    <property type="entry name" value="HTH-TYPE TRANSCRIPTIONAL REPRESSOR RSPR"/>
    <property type="match status" value="1"/>
</dbReference>
<dbReference type="GO" id="GO:0003677">
    <property type="term" value="F:DNA binding"/>
    <property type="evidence" value="ECO:0007669"/>
    <property type="project" value="UniProtKB-KW"/>
</dbReference>
<dbReference type="GO" id="GO:0003700">
    <property type="term" value="F:DNA-binding transcription factor activity"/>
    <property type="evidence" value="ECO:0007669"/>
    <property type="project" value="InterPro"/>
</dbReference>
<dbReference type="AlphaFoldDB" id="A0A1I0RYB2"/>
<proteinExistence type="predicted"/>
<feature type="domain" description="HTH gntR-type" evidence="4">
    <location>
        <begin position="11"/>
        <end position="78"/>
    </location>
</feature>
<sequence length="230" mass="25898">MDHAPAVTERRTSVDDVFDYLFEQISSLQLKPGDRISEAEIAAQFGVSRQPVRDAFSRLANLDLLLIRPQRATEVRRFSMRQIEKARFVRAAIEKEVLLRAARECDDAGASLLDKSLTQQEAAVDATDVEAFGQLDYEFHKTLCKIAGVDYAFEVIMEEKAKVDRLCMLGLSKEQRIPVLLDDHRAIADAVKSHDANAAIAAGTKHLSRLDETIKRIRASNAYYFERADD</sequence>
<dbReference type="InterPro" id="IPR008920">
    <property type="entry name" value="TF_FadR/GntR_C"/>
</dbReference>
<dbReference type="STRING" id="364200.SAMN04488515_3403"/>
<reference evidence="5 6" key="1">
    <citation type="submission" date="2016-10" db="EMBL/GenBank/DDBJ databases">
        <authorList>
            <person name="de Groot N.N."/>
        </authorList>
    </citation>
    <scope>NUCLEOTIDE SEQUENCE [LARGE SCALE GENOMIC DNA]</scope>
    <source>
        <strain evidence="5 6">DSM 17925</strain>
    </source>
</reference>
<dbReference type="InterPro" id="IPR036388">
    <property type="entry name" value="WH-like_DNA-bd_sf"/>
</dbReference>
<dbReference type="PANTHER" id="PTHR43537">
    <property type="entry name" value="TRANSCRIPTIONAL REGULATOR, GNTR FAMILY"/>
    <property type="match status" value="1"/>
</dbReference>
<organism evidence="5 6">
    <name type="scientific">Cognatiyoonia koreensis</name>
    <dbReference type="NCBI Taxonomy" id="364200"/>
    <lineage>
        <taxon>Bacteria</taxon>
        <taxon>Pseudomonadati</taxon>
        <taxon>Pseudomonadota</taxon>
        <taxon>Alphaproteobacteria</taxon>
        <taxon>Rhodobacterales</taxon>
        <taxon>Paracoccaceae</taxon>
        <taxon>Cognatiyoonia</taxon>
    </lineage>
</organism>
<dbReference type="Gene3D" id="1.20.120.530">
    <property type="entry name" value="GntR ligand-binding domain-like"/>
    <property type="match status" value="1"/>
</dbReference>
<evidence type="ECO:0000256" key="2">
    <source>
        <dbReference type="ARBA" id="ARBA00023125"/>
    </source>
</evidence>
<keyword evidence="6" id="KW-1185">Reference proteome</keyword>
<dbReference type="SMART" id="SM00895">
    <property type="entry name" value="FCD"/>
    <property type="match status" value="1"/>
</dbReference>
<dbReference type="Pfam" id="PF00392">
    <property type="entry name" value="GntR"/>
    <property type="match status" value="1"/>
</dbReference>
<evidence type="ECO:0000259" key="4">
    <source>
        <dbReference type="PROSITE" id="PS50949"/>
    </source>
</evidence>
<dbReference type="Pfam" id="PF07729">
    <property type="entry name" value="FCD"/>
    <property type="match status" value="1"/>
</dbReference>
<keyword evidence="3" id="KW-0804">Transcription</keyword>
<gene>
    <name evidence="5" type="ORF">SAMN04488515_3403</name>
</gene>
<evidence type="ECO:0000256" key="3">
    <source>
        <dbReference type="ARBA" id="ARBA00023163"/>
    </source>
</evidence>
<dbReference type="InterPro" id="IPR011711">
    <property type="entry name" value="GntR_C"/>
</dbReference>
<dbReference type="InterPro" id="IPR036390">
    <property type="entry name" value="WH_DNA-bd_sf"/>
</dbReference>
<name>A0A1I0RYB2_9RHOB</name>
<evidence type="ECO:0000313" key="6">
    <source>
        <dbReference type="Proteomes" id="UP000199167"/>
    </source>
</evidence>
<dbReference type="SUPFAM" id="SSF46785">
    <property type="entry name" value="Winged helix' DNA-binding domain"/>
    <property type="match status" value="1"/>
</dbReference>
<dbReference type="Proteomes" id="UP000199167">
    <property type="component" value="Unassembled WGS sequence"/>
</dbReference>
<keyword evidence="2" id="KW-0238">DNA-binding</keyword>
<dbReference type="SUPFAM" id="SSF48008">
    <property type="entry name" value="GntR ligand-binding domain-like"/>
    <property type="match status" value="1"/>
</dbReference>
<accession>A0A1I0RYB2</accession>
<evidence type="ECO:0000313" key="5">
    <source>
        <dbReference type="EMBL" id="SEW45884.1"/>
    </source>
</evidence>
<dbReference type="CDD" id="cd07377">
    <property type="entry name" value="WHTH_GntR"/>
    <property type="match status" value="1"/>
</dbReference>
<keyword evidence="1" id="KW-0805">Transcription regulation</keyword>
<evidence type="ECO:0000256" key="1">
    <source>
        <dbReference type="ARBA" id="ARBA00023015"/>
    </source>
</evidence>
<dbReference type="PROSITE" id="PS50949">
    <property type="entry name" value="HTH_GNTR"/>
    <property type="match status" value="1"/>
</dbReference>
<dbReference type="Gene3D" id="1.10.10.10">
    <property type="entry name" value="Winged helix-like DNA-binding domain superfamily/Winged helix DNA-binding domain"/>
    <property type="match status" value="1"/>
</dbReference>
<protein>
    <submittedName>
        <fullName evidence="5">Transcriptional regulator, GntR family</fullName>
    </submittedName>
</protein>
<dbReference type="RefSeq" id="WP_089997035.1">
    <property type="nucleotide sequence ID" value="NZ_FOIZ01000002.1"/>
</dbReference>
<dbReference type="InterPro" id="IPR000524">
    <property type="entry name" value="Tscrpt_reg_HTH_GntR"/>
</dbReference>
<dbReference type="OrthoDB" id="7834120at2"/>
<dbReference type="EMBL" id="FOIZ01000002">
    <property type="protein sequence ID" value="SEW45884.1"/>
    <property type="molecule type" value="Genomic_DNA"/>
</dbReference>
<dbReference type="SMART" id="SM00345">
    <property type="entry name" value="HTH_GNTR"/>
    <property type="match status" value="1"/>
</dbReference>